<feature type="binding site" evidence="7 8">
    <location>
        <position position="175"/>
    </location>
    <ligand>
        <name>S-adenosyl-L-methionine</name>
        <dbReference type="ChEBI" id="CHEBI:59789"/>
    </ligand>
</feature>
<feature type="binding site" evidence="7 8">
    <location>
        <position position="192"/>
    </location>
    <ligand>
        <name>S-adenosyl-L-methionine</name>
        <dbReference type="ChEBI" id="CHEBI:59789"/>
    </ligand>
</feature>
<dbReference type="Pfam" id="PF17125">
    <property type="entry name" value="Methyltr_RsmF_N"/>
    <property type="match status" value="1"/>
</dbReference>
<dbReference type="PANTHER" id="PTHR22807">
    <property type="entry name" value="NOP2 YEAST -RELATED NOL1/NOP2/FMU SUN DOMAIN-CONTAINING"/>
    <property type="match status" value="1"/>
</dbReference>
<dbReference type="NCBIfam" id="NF008898">
    <property type="entry name" value="PRK11933.1"/>
    <property type="match status" value="1"/>
</dbReference>
<dbReference type="Gene3D" id="3.10.450.720">
    <property type="match status" value="1"/>
</dbReference>
<keyword evidence="1 7" id="KW-0963">Cytoplasm</keyword>
<dbReference type="InterPro" id="IPR029063">
    <property type="entry name" value="SAM-dependent_MTases_sf"/>
</dbReference>
<dbReference type="InterPro" id="IPR023545">
    <property type="entry name" value="rRNA_ssu_MeTfrase_F"/>
</dbReference>
<dbReference type="InterPro" id="IPR023267">
    <property type="entry name" value="RCMT"/>
</dbReference>
<dbReference type="RefSeq" id="WP_048694965.1">
    <property type="nucleotide sequence ID" value="NZ_KQ130504.1"/>
</dbReference>
<dbReference type="OrthoDB" id="9810297at2"/>
<dbReference type="CDD" id="cd02440">
    <property type="entry name" value="AdoMet_MTases"/>
    <property type="match status" value="1"/>
</dbReference>
<dbReference type="Pfam" id="PF21150">
    <property type="entry name" value="YebU_pre-PUA_dom"/>
    <property type="match status" value="1"/>
</dbReference>
<keyword evidence="5 7" id="KW-0949">S-adenosyl-L-methionine</keyword>
<dbReference type="SUPFAM" id="SSF53335">
    <property type="entry name" value="S-adenosyl-L-methionine-dependent methyltransferases"/>
    <property type="match status" value="1"/>
</dbReference>
<feature type="domain" description="SAM-dependent MTase RsmB/NOP-type" evidence="9">
    <location>
        <begin position="27"/>
        <end position="309"/>
    </location>
</feature>
<comment type="caution">
    <text evidence="10">The sequence shown here is derived from an EMBL/GenBank/DDBJ whole genome shotgun (WGS) entry which is preliminary data.</text>
</comment>
<dbReference type="Gene3D" id="3.40.50.150">
    <property type="entry name" value="Vaccinia Virus protein VP39"/>
    <property type="match status" value="1"/>
</dbReference>
<evidence type="ECO:0000313" key="11">
    <source>
        <dbReference type="Proteomes" id="UP000037600"/>
    </source>
</evidence>
<evidence type="ECO:0000313" key="10">
    <source>
        <dbReference type="EMBL" id="KMT64048.1"/>
    </source>
</evidence>
<dbReference type="NCBIfam" id="TIGR00446">
    <property type="entry name" value="nop2p"/>
    <property type="match status" value="1"/>
</dbReference>
<dbReference type="InterPro" id="IPR031341">
    <property type="entry name" value="Methyltr_RsmF_N"/>
</dbReference>
<accession>A0A0J8GTN3</accession>
<dbReference type="STRING" id="1513271.XM47_16430"/>
<evidence type="ECO:0000256" key="7">
    <source>
        <dbReference type="HAMAP-Rule" id="MF_01579"/>
    </source>
</evidence>
<dbReference type="GO" id="GO:0009383">
    <property type="term" value="F:rRNA (cytosine-C5-)-methyltransferase activity"/>
    <property type="evidence" value="ECO:0007669"/>
    <property type="project" value="TreeGrafter"/>
</dbReference>
<dbReference type="Pfam" id="PF01189">
    <property type="entry name" value="Methyltr_RsmB-F"/>
    <property type="match status" value="1"/>
</dbReference>
<dbReference type="PANTHER" id="PTHR22807:SF30">
    <property type="entry name" value="28S RRNA (CYTOSINE(4447)-C(5))-METHYLTRANSFERASE-RELATED"/>
    <property type="match status" value="1"/>
</dbReference>
<reference evidence="10 11" key="1">
    <citation type="submission" date="2015-04" db="EMBL/GenBank/DDBJ databases">
        <title>Draft Genome Sequence of the Novel Agar-Digesting Marine Bacterium Q1.</title>
        <authorList>
            <person name="Li Y."/>
            <person name="Li D."/>
            <person name="Chen G."/>
            <person name="Du Z."/>
        </authorList>
    </citation>
    <scope>NUCLEOTIDE SEQUENCE [LARGE SCALE GENOMIC DNA]</scope>
    <source>
        <strain evidence="10 11">Q1</strain>
    </source>
</reference>
<comment type="catalytic activity">
    <reaction evidence="7">
        <text>cytidine(1407) in 16S rRNA + S-adenosyl-L-methionine = 5-methylcytidine(1407) in 16S rRNA + S-adenosyl-L-homocysteine + H(+)</text>
        <dbReference type="Rhea" id="RHEA:42756"/>
        <dbReference type="Rhea" id="RHEA-COMP:10223"/>
        <dbReference type="Rhea" id="RHEA-COMP:10224"/>
        <dbReference type="ChEBI" id="CHEBI:15378"/>
        <dbReference type="ChEBI" id="CHEBI:57856"/>
        <dbReference type="ChEBI" id="CHEBI:59789"/>
        <dbReference type="ChEBI" id="CHEBI:74483"/>
        <dbReference type="ChEBI" id="CHEBI:82748"/>
        <dbReference type="EC" id="2.1.1.178"/>
    </reaction>
</comment>
<evidence type="ECO:0000256" key="3">
    <source>
        <dbReference type="ARBA" id="ARBA00022603"/>
    </source>
</evidence>
<dbReference type="Proteomes" id="UP000037600">
    <property type="component" value="Unassembled WGS sequence"/>
</dbReference>
<evidence type="ECO:0000256" key="1">
    <source>
        <dbReference type="ARBA" id="ARBA00022490"/>
    </source>
</evidence>
<protein>
    <recommendedName>
        <fullName evidence="7">Ribosomal RNA small subunit methyltransferase F</fullName>
        <ecNumber evidence="7">2.1.1.178</ecNumber>
    </recommendedName>
    <alternativeName>
        <fullName evidence="7">16S rRNA m5C1407 methyltransferase</fullName>
    </alternativeName>
    <alternativeName>
        <fullName evidence="7">rRNA (cytosine-C(5)-)-methyltransferase RsmF</fullName>
    </alternativeName>
</protein>
<dbReference type="HAMAP" id="MF_01579">
    <property type="entry name" value="16SrRNA_methyltr_F"/>
    <property type="match status" value="1"/>
</dbReference>
<dbReference type="InterPro" id="IPR011023">
    <property type="entry name" value="Nop2p"/>
</dbReference>
<dbReference type="PRINTS" id="PR02008">
    <property type="entry name" value="RCMTFAMILY"/>
</dbReference>
<dbReference type="EC" id="2.1.1.178" evidence="7"/>
<feature type="binding site" evidence="7 8">
    <location>
        <position position="148"/>
    </location>
    <ligand>
        <name>S-adenosyl-L-methionine</name>
        <dbReference type="ChEBI" id="CHEBI:59789"/>
    </ligand>
</feature>
<keyword evidence="6 7" id="KW-0694">RNA-binding</keyword>
<evidence type="ECO:0000256" key="4">
    <source>
        <dbReference type="ARBA" id="ARBA00022679"/>
    </source>
</evidence>
<dbReference type="InterPro" id="IPR048457">
    <property type="entry name" value="YebU_pre-PUA_dom"/>
</dbReference>
<dbReference type="InterPro" id="IPR027391">
    <property type="entry name" value="Nol1_Nop2_Fmu_2"/>
</dbReference>
<comment type="subcellular location">
    <subcellularLocation>
        <location evidence="7">Cytoplasm</location>
    </subcellularLocation>
</comment>
<gene>
    <name evidence="10" type="primary">yebU</name>
    <name evidence="7" type="synonym">rsmF</name>
    <name evidence="10" type="ORF">XM47_16430</name>
</gene>
<evidence type="ECO:0000259" key="9">
    <source>
        <dbReference type="PROSITE" id="PS51686"/>
    </source>
</evidence>
<evidence type="ECO:0000256" key="2">
    <source>
        <dbReference type="ARBA" id="ARBA00022552"/>
    </source>
</evidence>
<feature type="active site" description="Nucleophile" evidence="7 8">
    <location>
        <position position="245"/>
    </location>
</feature>
<dbReference type="GO" id="GO:0070475">
    <property type="term" value="P:rRNA base methylation"/>
    <property type="evidence" value="ECO:0007669"/>
    <property type="project" value="TreeGrafter"/>
</dbReference>
<keyword evidence="11" id="KW-1185">Reference proteome</keyword>
<dbReference type="EMBL" id="LAZL01000033">
    <property type="protein sequence ID" value="KMT64048.1"/>
    <property type="molecule type" value="Genomic_DNA"/>
</dbReference>
<evidence type="ECO:0000256" key="6">
    <source>
        <dbReference type="ARBA" id="ARBA00022884"/>
    </source>
</evidence>
<dbReference type="Pfam" id="PF13636">
    <property type="entry name" value="Methyltranf_PUA"/>
    <property type="match status" value="1"/>
</dbReference>
<dbReference type="GO" id="GO:0005737">
    <property type="term" value="C:cytoplasm"/>
    <property type="evidence" value="ECO:0007669"/>
    <property type="project" value="UniProtKB-SubCell"/>
</dbReference>
<dbReference type="PATRIC" id="fig|1513271.3.peg.3381"/>
<keyword evidence="4 7" id="KW-0808">Transferase</keyword>
<sequence>MNKTLLPQTFIDFISPYLPESENLQDFIQSCSTPLRKSIRVNTLKVELEAFKAKAISKGWELTPIPWCETGFWLNRPQAEEDSVSLGNTVEHLTGQFYIQEASSMLPPQALAFNNSINVALDVASAPGSKTTQLAALMNNQGVILANEYSSSRVKVLAANIQRCGVNNTAITHMDGRLLEHLTETFDSILLDAPCSGEGTVRKDPDSMKNWTEKSVHEIAETQFELIQAAFKALKVGGTLIYSTCTLNPYENQNICLKLQQMFPEQIEFESLANLFEGAGECTTKEGFLHVWPQIYDSEGFFVARIKKIQAITAPETIDNPFKKLGKFPYQAISKKSQTSLKEYLSKQFGCDNFPFEACYQRNDDIWYFPPAFETLKGKLKFSRVGVRIAELAKHGVKPDHALAINFSHLFTKQKIELDKSAAEQYLKGQDIDMNVSELAKGEIVVTIQNQALGFAKNLTDRLKNQLPRDLVRDNVKL</sequence>
<evidence type="ECO:0000256" key="5">
    <source>
        <dbReference type="ARBA" id="ARBA00022691"/>
    </source>
</evidence>
<dbReference type="InterPro" id="IPR001678">
    <property type="entry name" value="MeTrfase_RsmB-F_NOP2_dom"/>
</dbReference>
<dbReference type="AlphaFoldDB" id="A0A0J8GTN3"/>
<organism evidence="10 11">
    <name type="scientific">Catenovulum maritimum</name>
    <dbReference type="NCBI Taxonomy" id="1513271"/>
    <lineage>
        <taxon>Bacteria</taxon>
        <taxon>Pseudomonadati</taxon>
        <taxon>Pseudomonadota</taxon>
        <taxon>Gammaproteobacteria</taxon>
        <taxon>Alteromonadales</taxon>
        <taxon>Alteromonadaceae</taxon>
        <taxon>Catenovulum</taxon>
    </lineage>
</organism>
<dbReference type="InterPro" id="IPR049560">
    <property type="entry name" value="MeTrfase_RsmB-F_NOP2_cat"/>
</dbReference>
<dbReference type="PROSITE" id="PS51686">
    <property type="entry name" value="SAM_MT_RSMB_NOP"/>
    <property type="match status" value="1"/>
</dbReference>
<evidence type="ECO:0000256" key="8">
    <source>
        <dbReference type="PROSITE-ProRule" id="PRU01023"/>
    </source>
</evidence>
<keyword evidence="2 7" id="KW-0698">rRNA processing</keyword>
<comment type="function">
    <text evidence="7">Specifically methylates the cytosine at position 1407 (m5C1407) of 16S rRNA.</text>
</comment>
<proteinExistence type="inferred from homology"/>
<dbReference type="GO" id="GO:0003723">
    <property type="term" value="F:RNA binding"/>
    <property type="evidence" value="ECO:0007669"/>
    <property type="project" value="UniProtKB-UniRule"/>
</dbReference>
<name>A0A0J8GTN3_9ALTE</name>
<keyword evidence="3 7" id="KW-0489">Methyltransferase</keyword>
<comment type="similarity">
    <text evidence="7 8">Belongs to the class I-like SAM-binding methyltransferase superfamily. RsmB/NOP family.</text>
</comment>
<feature type="binding site" evidence="7 8">
    <location>
        <begin position="124"/>
        <end position="130"/>
    </location>
    <ligand>
        <name>S-adenosyl-L-methionine</name>
        <dbReference type="ChEBI" id="CHEBI:59789"/>
    </ligand>
</feature>